<evidence type="ECO:0000313" key="1">
    <source>
        <dbReference type="EMBL" id="MEW9490816.1"/>
    </source>
</evidence>
<reference evidence="1" key="1">
    <citation type="submission" date="2024-07" db="EMBL/GenBank/DDBJ databases">
        <title>Metagenome and Metagenome-Assembled Genomes of Archaea from a hot spring from the geothermal field of Los Azufres, Mexico.</title>
        <authorList>
            <person name="Marin-Paredes R."/>
            <person name="Martinez-Romero E."/>
            <person name="Servin-Garciduenas L.E."/>
        </authorList>
    </citation>
    <scope>NUCLEOTIDE SEQUENCE</scope>
    <source>
        <strain evidence="1">AZ1-454</strain>
    </source>
</reference>
<evidence type="ECO:0000313" key="2">
    <source>
        <dbReference type="Proteomes" id="UP000053480"/>
    </source>
</evidence>
<dbReference type="EMBL" id="JZWS03000001">
    <property type="protein sequence ID" value="MEW9490816.1"/>
    <property type="molecule type" value="Genomic_DNA"/>
</dbReference>
<dbReference type="Proteomes" id="UP000053480">
    <property type="component" value="Unassembled WGS sequence"/>
</dbReference>
<comment type="caution">
    <text evidence="1">The sequence shown here is derived from an EMBL/GenBank/DDBJ whole genome shotgun (WGS) entry which is preliminary data.</text>
</comment>
<name>A0ACC6TLS6_9CREN</name>
<protein>
    <submittedName>
        <fullName evidence="1">Uncharacterized protein</fullName>
    </submittedName>
</protein>
<gene>
    <name evidence="1" type="ORF">TQ35_0001200</name>
</gene>
<sequence length="171" mass="19473">MPSEKKVVRFKVIGTHEVKVYLDDIALKYNCSFPCRMFGNYTVVEAEGSDFSQIFIASKSTLLPELLEKGLNVEFVGVSIMKVKGGKVYPQLNMGDIMVKYCKNKVLLPEPLVQKLLYGREITVRERYYFTNGLLISTRGEFLGFVNLDRTKNGTRIIPEKEIGWYLRSGG</sequence>
<proteinExistence type="predicted"/>
<accession>A0ACC6TLS6</accession>
<organism evidence="1 2">
    <name type="scientific">Candidatus Aramenus sulfurataquae</name>
    <dbReference type="NCBI Taxonomy" id="1326980"/>
    <lineage>
        <taxon>Archaea</taxon>
        <taxon>Thermoproteota</taxon>
        <taxon>Thermoprotei</taxon>
        <taxon>Sulfolobales</taxon>
        <taxon>Sulfolobaceae</taxon>
        <taxon>Candidatus Aramenus</taxon>
    </lineage>
</organism>